<organism evidence="2 3">
    <name type="scientific">Bryocella elongata</name>
    <dbReference type="NCBI Taxonomy" id="863522"/>
    <lineage>
        <taxon>Bacteria</taxon>
        <taxon>Pseudomonadati</taxon>
        <taxon>Acidobacteriota</taxon>
        <taxon>Terriglobia</taxon>
        <taxon>Terriglobales</taxon>
        <taxon>Acidobacteriaceae</taxon>
        <taxon>Bryocella</taxon>
    </lineage>
</organism>
<feature type="chain" id="PRO_5009288022" description="Outer membrane protein beta-barrel domain-containing protein" evidence="1">
    <location>
        <begin position="31"/>
        <end position="243"/>
    </location>
</feature>
<feature type="signal peptide" evidence="1">
    <location>
        <begin position="1"/>
        <end position="30"/>
    </location>
</feature>
<dbReference type="Proteomes" id="UP000236728">
    <property type="component" value="Unassembled WGS sequence"/>
</dbReference>
<keyword evidence="1" id="KW-0732">Signal</keyword>
<protein>
    <recommendedName>
        <fullName evidence="4">Outer membrane protein beta-barrel domain-containing protein</fullName>
    </recommendedName>
</protein>
<dbReference type="EMBL" id="FNVA01000002">
    <property type="protein sequence ID" value="SEF95808.1"/>
    <property type="molecule type" value="Genomic_DNA"/>
</dbReference>
<evidence type="ECO:0000256" key="1">
    <source>
        <dbReference type="SAM" id="SignalP"/>
    </source>
</evidence>
<sequence length="243" mass="26387">MFARKSLSNTARLTVVSLAALLIPSLAATAQSSTTPKGHVARHETNASRQARIQRTIEDTYTHRWEVFGGGGWLRYRSGQSLQRNNEVTWAVSTNYFLNPKLFVVGAASGAFGNAKVPNNIYGVYNPQINEYFFQGGAGYRVYAKEKVAVSVQGVGGVADGIFSGGAKGLYGYQLGLWQDGVRPAFSVSGNVDYNFQPNLAFRFTPVYQATLFSNAPGTSSSSSIQSHFGFNAGVLYRFGHQK</sequence>
<dbReference type="OrthoDB" id="115219at2"/>
<proteinExistence type="predicted"/>
<gene>
    <name evidence="2" type="ORF">SAMN05421819_1481</name>
</gene>
<keyword evidence="3" id="KW-1185">Reference proteome</keyword>
<evidence type="ECO:0008006" key="4">
    <source>
        <dbReference type="Google" id="ProtNLM"/>
    </source>
</evidence>
<name>A0A1H5W8W1_9BACT</name>
<evidence type="ECO:0000313" key="2">
    <source>
        <dbReference type="EMBL" id="SEF95808.1"/>
    </source>
</evidence>
<dbReference type="AlphaFoldDB" id="A0A1H5W8W1"/>
<accession>A0A1H5W8W1</accession>
<dbReference type="RefSeq" id="WP_103932407.1">
    <property type="nucleotide sequence ID" value="NZ_FNVA01000002.1"/>
</dbReference>
<reference evidence="2 3" key="1">
    <citation type="submission" date="2016-10" db="EMBL/GenBank/DDBJ databases">
        <authorList>
            <person name="de Groot N.N."/>
        </authorList>
    </citation>
    <scope>NUCLEOTIDE SEQUENCE [LARGE SCALE GENOMIC DNA]</scope>
    <source>
        <strain evidence="2 3">DSM 22489</strain>
    </source>
</reference>
<evidence type="ECO:0000313" key="3">
    <source>
        <dbReference type="Proteomes" id="UP000236728"/>
    </source>
</evidence>